<sequence length="741" mass="82443">MTVGILMEKPSAARNGSRAWGGPKGTFDGERYVITHARGHLYEFVAPDKMVHPSLADKYKNWDMANLPWDLRDFSWANEPIQDTAQVRNNVKQALSGCDEIAIATDWDESGEGDAIAINALVELGLTGKKISRLHFTDESEKSLQQAFKDRQPVQSVHDHPAFKKARFRSMFDFASMQWSRAATNIARQSGQDAVLRQGRLKSAMVKLVGDQLKAYNDYVKRPFFQNRFLDENAVVYTNPNEPRFDRADQVPQKYTASSVVRDSAEMRRTTPPKLLDLAALSSMLVSKGVKAQLTLKTYQAMYEQQVVSYPRTEDKTITPQQHAELAPLADRIAAVAGVDTKHLTHREPRKTHVKPVGAHGANRPGPNVPSSLEDVEQRFGTAGRLIYQTLAKNYLAILAADYEYEQQKGHLEKYPDFKGIANVPKKMGWKSVFDPDAGDEDTAGDKDESAHGLGTSAEPYVHEGANKRPEHPSMKWLMKQLEKRDVGTGATRTSTYSEITSAKAKNPLLVEKGKKLTLASVGEMSWLLLPDTRIGDLSLTEEVYAGMRAVAEGSADPDQLLARVADWVREDIKVMTRNADAMRATLGLAKTEVAARAEGVWAAAPDGPKKVSFKKVWAGHEFTDDEIDRLLAGEEISFEATSKAGKSFSARGRLGLGEFRGRRYVGFQLEVSDRPEAWCKRSFSEDEKQALEAGETLELDGFVSKNDKIFSAKVSWDAKAKRIVPHFDDKKSTPRARARA</sequence>
<dbReference type="Gene3D" id="1.10.460.10">
    <property type="entry name" value="Topoisomerase I, domain 2"/>
    <property type="match status" value="1"/>
</dbReference>
<dbReference type="PRINTS" id="PR00417">
    <property type="entry name" value="PRTPISMRASEI"/>
</dbReference>
<dbReference type="InterPro" id="IPR025222">
    <property type="entry name" value="DUF3945"/>
</dbReference>
<accession>A0A7X6RP42</accession>
<dbReference type="PANTHER" id="PTHR11390">
    <property type="entry name" value="PROKARYOTIC DNA TOPOISOMERASE"/>
    <property type="match status" value="1"/>
</dbReference>
<dbReference type="PANTHER" id="PTHR11390:SF21">
    <property type="entry name" value="DNA TOPOISOMERASE 3-ALPHA"/>
    <property type="match status" value="1"/>
</dbReference>
<dbReference type="InterPro" id="IPR013497">
    <property type="entry name" value="Topo_IA_cen"/>
</dbReference>
<dbReference type="Gene3D" id="2.70.20.10">
    <property type="entry name" value="Topoisomerase I, domain 3"/>
    <property type="match status" value="1"/>
</dbReference>
<dbReference type="Pfam" id="PF13101">
    <property type="entry name" value="DUF3945"/>
    <property type="match status" value="1"/>
</dbReference>
<evidence type="ECO:0000313" key="6">
    <source>
        <dbReference type="EMBL" id="NKY96776.1"/>
    </source>
</evidence>
<dbReference type="GO" id="GO:0003677">
    <property type="term" value="F:DNA binding"/>
    <property type="evidence" value="ECO:0007669"/>
    <property type="project" value="UniProtKB-KW"/>
</dbReference>
<dbReference type="Pfam" id="PF01751">
    <property type="entry name" value="Toprim"/>
    <property type="match status" value="1"/>
</dbReference>
<dbReference type="InterPro" id="IPR000380">
    <property type="entry name" value="Topo_IA"/>
</dbReference>
<evidence type="ECO:0000256" key="4">
    <source>
        <dbReference type="SAM" id="MobiDB-lite"/>
    </source>
</evidence>
<evidence type="ECO:0000259" key="5">
    <source>
        <dbReference type="PROSITE" id="PS52039"/>
    </source>
</evidence>
<protein>
    <submittedName>
        <fullName evidence="6">DUF3945 domain-containing protein</fullName>
    </submittedName>
</protein>
<dbReference type="Gene3D" id="1.10.290.10">
    <property type="entry name" value="Topoisomerase I, domain 4"/>
    <property type="match status" value="1"/>
</dbReference>
<dbReference type="GO" id="GO:0006310">
    <property type="term" value="P:DNA recombination"/>
    <property type="evidence" value="ECO:0007669"/>
    <property type="project" value="TreeGrafter"/>
</dbReference>
<dbReference type="EMBL" id="JAAXPG010000002">
    <property type="protein sequence ID" value="NKY96776.1"/>
    <property type="molecule type" value="Genomic_DNA"/>
</dbReference>
<dbReference type="PROSITE" id="PS52039">
    <property type="entry name" value="TOPO_IA_2"/>
    <property type="match status" value="1"/>
</dbReference>
<dbReference type="GO" id="GO:0003917">
    <property type="term" value="F:DNA topoisomerase type I (single strand cut, ATP-independent) activity"/>
    <property type="evidence" value="ECO:0007669"/>
    <property type="project" value="InterPro"/>
</dbReference>
<dbReference type="GO" id="GO:0006265">
    <property type="term" value="P:DNA topological change"/>
    <property type="evidence" value="ECO:0007669"/>
    <property type="project" value="InterPro"/>
</dbReference>
<comment type="caution">
    <text evidence="6">The sequence shown here is derived from an EMBL/GenBank/DDBJ whole genome shotgun (WGS) entry which is preliminary data.</text>
</comment>
<dbReference type="InterPro" id="IPR013824">
    <property type="entry name" value="Topo_IA_cen_sub1"/>
</dbReference>
<reference evidence="6 7" key="1">
    <citation type="submission" date="2020-04" db="EMBL/GenBank/DDBJ databases">
        <title>MicrobeNet Type strains.</title>
        <authorList>
            <person name="Nicholson A.C."/>
        </authorList>
    </citation>
    <scope>NUCLEOTIDE SEQUENCE [LARGE SCALE GENOMIC DNA]</scope>
    <source>
        <strain evidence="6 7">ATCC 23612</strain>
    </source>
</reference>
<feature type="region of interest" description="Disordered" evidence="4">
    <location>
        <begin position="433"/>
        <end position="471"/>
    </location>
</feature>
<dbReference type="InterPro" id="IPR023405">
    <property type="entry name" value="Topo_IA_core_domain"/>
</dbReference>
<evidence type="ECO:0000256" key="1">
    <source>
        <dbReference type="ARBA" id="ARBA00023029"/>
    </source>
</evidence>
<keyword evidence="1" id="KW-0799">Topoisomerase</keyword>
<dbReference type="InterPro" id="IPR013825">
    <property type="entry name" value="Topo_IA_cen_sub2"/>
</dbReference>
<organism evidence="6 7">
    <name type="scientific">Nocardiopsis alborubida</name>
    <dbReference type="NCBI Taxonomy" id="146802"/>
    <lineage>
        <taxon>Bacteria</taxon>
        <taxon>Bacillati</taxon>
        <taxon>Actinomycetota</taxon>
        <taxon>Actinomycetes</taxon>
        <taxon>Streptosporangiales</taxon>
        <taxon>Nocardiopsidaceae</taxon>
        <taxon>Nocardiopsis</taxon>
    </lineage>
</organism>
<dbReference type="SUPFAM" id="SSF56712">
    <property type="entry name" value="Prokaryotic type I DNA topoisomerase"/>
    <property type="match status" value="1"/>
</dbReference>
<dbReference type="Pfam" id="PF01131">
    <property type="entry name" value="Topoisom_bac"/>
    <property type="match status" value="1"/>
</dbReference>
<gene>
    <name evidence="6" type="ORF">HGB44_03665</name>
</gene>
<dbReference type="InterPro" id="IPR013826">
    <property type="entry name" value="Topo_IA_cen_sub3"/>
</dbReference>
<dbReference type="InterPro" id="IPR003602">
    <property type="entry name" value="Topo_IA_DNA-bd_dom"/>
</dbReference>
<feature type="domain" description="Topo IA-type catalytic" evidence="5">
    <location>
        <begin position="153"/>
        <end position="574"/>
    </location>
</feature>
<keyword evidence="2" id="KW-0238">DNA-binding</keyword>
<name>A0A7X6RP42_9ACTN</name>
<proteinExistence type="predicted"/>
<evidence type="ECO:0000256" key="3">
    <source>
        <dbReference type="ARBA" id="ARBA00023235"/>
    </source>
</evidence>
<keyword evidence="3" id="KW-0413">Isomerase</keyword>
<feature type="compositionally biased region" description="Basic and acidic residues" evidence="4">
    <location>
        <begin position="461"/>
        <end position="471"/>
    </location>
</feature>
<dbReference type="Gene3D" id="3.40.50.140">
    <property type="match status" value="1"/>
</dbReference>
<dbReference type="Proteomes" id="UP000553209">
    <property type="component" value="Unassembled WGS sequence"/>
</dbReference>
<dbReference type="SMART" id="SM00437">
    <property type="entry name" value="TOP1Ac"/>
    <property type="match status" value="1"/>
</dbReference>
<dbReference type="GO" id="GO:0043597">
    <property type="term" value="C:cytoplasmic replication fork"/>
    <property type="evidence" value="ECO:0007669"/>
    <property type="project" value="TreeGrafter"/>
</dbReference>
<evidence type="ECO:0000313" key="7">
    <source>
        <dbReference type="Proteomes" id="UP000553209"/>
    </source>
</evidence>
<dbReference type="GO" id="GO:0006281">
    <property type="term" value="P:DNA repair"/>
    <property type="evidence" value="ECO:0007669"/>
    <property type="project" value="TreeGrafter"/>
</dbReference>
<dbReference type="AlphaFoldDB" id="A0A7X6RP42"/>
<evidence type="ECO:0000256" key="2">
    <source>
        <dbReference type="ARBA" id="ARBA00023125"/>
    </source>
</evidence>
<dbReference type="InterPro" id="IPR006171">
    <property type="entry name" value="TOPRIM_dom"/>
</dbReference>
<keyword evidence="7" id="KW-1185">Reference proteome</keyword>
<dbReference type="RefSeq" id="WP_082768416.1">
    <property type="nucleotide sequence ID" value="NZ_JAAXPG010000002.1"/>
</dbReference>